<reference evidence="2" key="1">
    <citation type="journal article" date="2019" name="Int. J. Syst. Evol. Microbiol.">
        <title>The Global Catalogue of Microorganisms (GCM) 10K type strain sequencing project: providing services to taxonomists for standard genome sequencing and annotation.</title>
        <authorList>
            <consortium name="The Broad Institute Genomics Platform"/>
            <consortium name="The Broad Institute Genome Sequencing Center for Infectious Disease"/>
            <person name="Wu L."/>
            <person name="Ma J."/>
        </authorList>
    </citation>
    <scope>NUCLEOTIDE SEQUENCE [LARGE SCALE GENOMIC DNA]</scope>
    <source>
        <strain evidence="2">CCUG 58127</strain>
    </source>
</reference>
<dbReference type="SUPFAM" id="SSF52980">
    <property type="entry name" value="Restriction endonuclease-like"/>
    <property type="match status" value="1"/>
</dbReference>
<organism evidence="1 2">
    <name type="scientific">Flexivirga alba</name>
    <dbReference type="NCBI Taxonomy" id="702742"/>
    <lineage>
        <taxon>Bacteria</taxon>
        <taxon>Bacillati</taxon>
        <taxon>Actinomycetota</taxon>
        <taxon>Actinomycetes</taxon>
        <taxon>Micrococcales</taxon>
        <taxon>Dermacoccaceae</taxon>
        <taxon>Flexivirga</taxon>
    </lineage>
</organism>
<dbReference type="Gene3D" id="3.40.960.10">
    <property type="entry name" value="VSR Endonuclease"/>
    <property type="match status" value="1"/>
</dbReference>
<dbReference type="Proteomes" id="UP001596298">
    <property type="component" value="Unassembled WGS sequence"/>
</dbReference>
<evidence type="ECO:0008006" key="3">
    <source>
        <dbReference type="Google" id="ProtNLM"/>
    </source>
</evidence>
<sequence>MHRPPAPLPEPLGPVFTYREAIALGVTSGRLRHRSLTTPTPGVRVAEGEVDVRARAAAIAQLLPPGSAFSHHTAAALLGLPVPDDDRLHVTVPDGMRMRRQGVVEHRGMQRREVGYVDDIPTTSPAQTWMDLAASLSLEELIILGDAIMHSCPEHGVLLRSMVVDNPGARGIRRAREAVELIRPGVRSPQETLWRLRFRAAGFTEPKLNEDVRDRNERWLGMADFVWRDQRVVVEYDGDYHFTVEQRRLDQARRRAMRDADWNVIEINGTDNHDPTPAMRTIGRALGH</sequence>
<dbReference type="InterPro" id="IPR011335">
    <property type="entry name" value="Restrct_endonuc-II-like"/>
</dbReference>
<name>A0ABW2AGK5_9MICO</name>
<keyword evidence="2" id="KW-1185">Reference proteome</keyword>
<evidence type="ECO:0000313" key="2">
    <source>
        <dbReference type="Proteomes" id="UP001596298"/>
    </source>
</evidence>
<comment type="caution">
    <text evidence="1">The sequence shown here is derived from an EMBL/GenBank/DDBJ whole genome shotgun (WGS) entry which is preliminary data.</text>
</comment>
<accession>A0ABW2AGK5</accession>
<dbReference type="EMBL" id="JBHSWH010000001">
    <property type="protein sequence ID" value="MFC6705951.1"/>
    <property type="molecule type" value="Genomic_DNA"/>
</dbReference>
<evidence type="ECO:0000313" key="1">
    <source>
        <dbReference type="EMBL" id="MFC6705951.1"/>
    </source>
</evidence>
<gene>
    <name evidence="1" type="ORF">ACFQDH_11930</name>
</gene>
<dbReference type="RefSeq" id="WP_382401553.1">
    <property type="nucleotide sequence ID" value="NZ_JBHSWH010000001.1"/>
</dbReference>
<proteinExistence type="predicted"/>
<protein>
    <recommendedName>
        <fullName evidence="3">DUF559 domain-containing protein</fullName>
    </recommendedName>
</protein>